<dbReference type="GO" id="GO:0006508">
    <property type="term" value="P:proteolysis"/>
    <property type="evidence" value="ECO:0007669"/>
    <property type="project" value="UniProtKB-KW"/>
</dbReference>
<keyword evidence="14" id="KW-0333">Golgi apparatus</keyword>
<dbReference type="InterPro" id="IPR039866">
    <property type="entry name" value="CPQ"/>
</dbReference>
<dbReference type="Gene3D" id="3.50.30.30">
    <property type="match status" value="1"/>
</dbReference>
<evidence type="ECO:0000313" key="24">
    <source>
        <dbReference type="Proteomes" id="UP000295668"/>
    </source>
</evidence>
<evidence type="ECO:0000256" key="17">
    <source>
        <dbReference type="ARBA" id="ARBA00023180"/>
    </source>
</evidence>
<dbReference type="Gene3D" id="3.40.630.10">
    <property type="entry name" value="Zn peptidases"/>
    <property type="match status" value="1"/>
</dbReference>
<reference evidence="23 24" key="1">
    <citation type="submission" date="2019-02" db="EMBL/GenBank/DDBJ databases">
        <title>Pedobacter sp. nov., a novel speices isolated from soil of pinguins habitat in Antarcitica.</title>
        <authorList>
            <person name="He R.-H."/>
        </authorList>
    </citation>
    <scope>NUCLEOTIDE SEQUENCE [LARGE SCALE GENOMIC DNA]</scope>
    <source>
        <strain evidence="23 24">E01020</strain>
    </source>
</reference>
<evidence type="ECO:0000256" key="10">
    <source>
        <dbReference type="ARBA" id="ARBA00022729"/>
    </source>
</evidence>
<feature type="signal peptide" evidence="21">
    <location>
        <begin position="1"/>
        <end position="20"/>
    </location>
</feature>
<keyword evidence="8" id="KW-0645">Protease</keyword>
<keyword evidence="16" id="KW-0865">Zymogen</keyword>
<dbReference type="Pfam" id="PF04389">
    <property type="entry name" value="Peptidase_M28"/>
    <property type="match status" value="1"/>
</dbReference>
<dbReference type="PANTHER" id="PTHR12053:SF3">
    <property type="entry name" value="CARBOXYPEPTIDASE Q"/>
    <property type="match status" value="1"/>
</dbReference>
<evidence type="ECO:0000256" key="7">
    <source>
        <dbReference type="ARBA" id="ARBA00022645"/>
    </source>
</evidence>
<evidence type="ECO:0000256" key="20">
    <source>
        <dbReference type="ARBA" id="ARBA00033328"/>
    </source>
</evidence>
<evidence type="ECO:0000313" key="23">
    <source>
        <dbReference type="EMBL" id="TDG35910.1"/>
    </source>
</evidence>
<evidence type="ECO:0000256" key="12">
    <source>
        <dbReference type="ARBA" id="ARBA00022824"/>
    </source>
</evidence>
<name>A0A4R5MJW1_9SPHI</name>
<dbReference type="InterPro" id="IPR007484">
    <property type="entry name" value="Peptidase_M28"/>
</dbReference>
<evidence type="ECO:0000256" key="9">
    <source>
        <dbReference type="ARBA" id="ARBA00022723"/>
    </source>
</evidence>
<evidence type="ECO:0000256" key="4">
    <source>
        <dbReference type="ARBA" id="ARBA00004613"/>
    </source>
</evidence>
<keyword evidence="18" id="KW-0458">Lysosome</keyword>
<evidence type="ECO:0000256" key="5">
    <source>
        <dbReference type="ARBA" id="ARBA00014116"/>
    </source>
</evidence>
<dbReference type="GO" id="GO:0070573">
    <property type="term" value="F:metallodipeptidase activity"/>
    <property type="evidence" value="ECO:0007669"/>
    <property type="project" value="InterPro"/>
</dbReference>
<keyword evidence="17" id="KW-0325">Glycoprotein</keyword>
<evidence type="ECO:0000259" key="22">
    <source>
        <dbReference type="Pfam" id="PF04389"/>
    </source>
</evidence>
<evidence type="ECO:0000256" key="11">
    <source>
        <dbReference type="ARBA" id="ARBA00022801"/>
    </source>
</evidence>
<dbReference type="EMBL" id="SJCY01000007">
    <property type="protein sequence ID" value="TDG35910.1"/>
    <property type="molecule type" value="Genomic_DNA"/>
</dbReference>
<keyword evidence="12" id="KW-0256">Endoplasmic reticulum</keyword>
<feature type="chain" id="PRO_5020987580" description="Carboxypeptidase Q" evidence="21">
    <location>
        <begin position="21"/>
        <end position="515"/>
    </location>
</feature>
<evidence type="ECO:0000256" key="15">
    <source>
        <dbReference type="ARBA" id="ARBA00023049"/>
    </source>
</evidence>
<evidence type="ECO:0000256" key="2">
    <source>
        <dbReference type="ARBA" id="ARBA00004371"/>
    </source>
</evidence>
<dbReference type="RefSeq" id="WP_133262801.1">
    <property type="nucleotide sequence ID" value="NZ_SJCY01000007.1"/>
</dbReference>
<dbReference type="PANTHER" id="PTHR12053">
    <property type="entry name" value="PROTEASE FAMILY M28 PLASMA GLUTAMATE CARBOXYPEPTIDASE-RELATED"/>
    <property type="match status" value="1"/>
</dbReference>
<dbReference type="GO" id="GO:0004180">
    <property type="term" value="F:carboxypeptidase activity"/>
    <property type="evidence" value="ECO:0007669"/>
    <property type="project" value="UniProtKB-KW"/>
</dbReference>
<protein>
    <recommendedName>
        <fullName evidence="5">Carboxypeptidase Q</fullName>
    </recommendedName>
    <alternativeName>
        <fullName evidence="20">Plasma glutamate carboxypeptidase</fullName>
    </alternativeName>
</protein>
<accession>A0A4R5MJW1</accession>
<keyword evidence="9" id="KW-0479">Metal-binding</keyword>
<dbReference type="GO" id="GO:0005764">
    <property type="term" value="C:lysosome"/>
    <property type="evidence" value="ECO:0007669"/>
    <property type="project" value="UniProtKB-SubCell"/>
</dbReference>
<keyword evidence="15" id="KW-0482">Metalloprotease</keyword>
<dbReference type="GO" id="GO:0046872">
    <property type="term" value="F:metal ion binding"/>
    <property type="evidence" value="ECO:0007669"/>
    <property type="project" value="UniProtKB-KW"/>
</dbReference>
<evidence type="ECO:0000256" key="18">
    <source>
        <dbReference type="ARBA" id="ARBA00023228"/>
    </source>
</evidence>
<evidence type="ECO:0000256" key="1">
    <source>
        <dbReference type="ARBA" id="ARBA00004240"/>
    </source>
</evidence>
<dbReference type="OrthoDB" id="9769665at2"/>
<evidence type="ECO:0000256" key="6">
    <source>
        <dbReference type="ARBA" id="ARBA00022525"/>
    </source>
</evidence>
<comment type="subcellular location">
    <subcellularLocation>
        <location evidence="1">Endoplasmic reticulum</location>
    </subcellularLocation>
    <subcellularLocation>
        <location evidence="3">Golgi apparatus</location>
    </subcellularLocation>
    <subcellularLocation>
        <location evidence="2">Lysosome</location>
    </subcellularLocation>
    <subcellularLocation>
        <location evidence="4">Secreted</location>
    </subcellularLocation>
</comment>
<evidence type="ECO:0000256" key="16">
    <source>
        <dbReference type="ARBA" id="ARBA00023145"/>
    </source>
</evidence>
<keyword evidence="10 21" id="KW-0732">Signal</keyword>
<proteinExistence type="predicted"/>
<keyword evidence="24" id="KW-1185">Reference proteome</keyword>
<keyword evidence="7" id="KW-0121">Carboxypeptidase</keyword>
<dbReference type="AlphaFoldDB" id="A0A4R5MJW1"/>
<sequence length="515" mass="57100">MNKRIPFATLLLFTTSMLFAQSDKITGSIVKEANQNSQLENLAHELLDVVGPRLVGSPQMKQANDWAVRKYADWGIVAKNEKWGEWAGWERGITHIDLTSPRLRTLEGTQLAWSPSTNGKTINAEAIILPEITDSIAFSKWLPSVKGKIVLISMNQLSGRPEKNWEEYATKDLFNKYKTEKEQFHKSWSIAMRKSGFNGKTLSIALENAGASAIIINNWSEGFGVDKIFGANTTKVPTLNLSLEDYGLVYRLALNGNKPMLKIQSESKKLGMVPTFNTIAEIKGKEKPNEYVMLSAHFDSWDGSSGATDNGSGTIMMMEAMRILKKFYPNPKRTILVGHWGSEEQGLNGSGAFVADHPEVVKNLQALFNQDNGTGRVNNINGQGFAKSKDYITRWLSAVPDTIKNQITTTFPGAPSSGGSDFASFVAAGALGYSLSSTSWDYGVYTWHTNRDSYDKLVFDEIRSNVILAAIMVYMACEDPERTSNEKSIDLPINEETGKPMAWPEQRKVIRKGGI</sequence>
<evidence type="ECO:0000256" key="13">
    <source>
        <dbReference type="ARBA" id="ARBA00022833"/>
    </source>
</evidence>
<evidence type="ECO:0000256" key="21">
    <source>
        <dbReference type="SAM" id="SignalP"/>
    </source>
</evidence>
<keyword evidence="6" id="KW-0964">Secreted</keyword>
<comment type="caution">
    <text evidence="23">The sequence shown here is derived from an EMBL/GenBank/DDBJ whole genome shotgun (WGS) entry which is preliminary data.</text>
</comment>
<dbReference type="Proteomes" id="UP000295668">
    <property type="component" value="Unassembled WGS sequence"/>
</dbReference>
<dbReference type="GO" id="GO:0005576">
    <property type="term" value="C:extracellular region"/>
    <property type="evidence" value="ECO:0007669"/>
    <property type="project" value="UniProtKB-SubCell"/>
</dbReference>
<comment type="subunit">
    <text evidence="19">Homodimer. The monomeric form is inactive while the homodimer is active.</text>
</comment>
<keyword evidence="11 23" id="KW-0378">Hydrolase</keyword>
<evidence type="ECO:0000256" key="14">
    <source>
        <dbReference type="ARBA" id="ARBA00023034"/>
    </source>
</evidence>
<organism evidence="23 24">
    <name type="scientific">Pedobacter changchengzhani</name>
    <dbReference type="NCBI Taxonomy" id="2529274"/>
    <lineage>
        <taxon>Bacteria</taxon>
        <taxon>Pseudomonadati</taxon>
        <taxon>Bacteroidota</taxon>
        <taxon>Sphingobacteriia</taxon>
        <taxon>Sphingobacteriales</taxon>
        <taxon>Sphingobacteriaceae</taxon>
        <taxon>Pedobacter</taxon>
    </lineage>
</organism>
<evidence type="ECO:0000256" key="3">
    <source>
        <dbReference type="ARBA" id="ARBA00004555"/>
    </source>
</evidence>
<gene>
    <name evidence="23" type="ORF">EZJ43_11180</name>
</gene>
<keyword evidence="13" id="KW-0862">Zinc</keyword>
<evidence type="ECO:0000256" key="19">
    <source>
        <dbReference type="ARBA" id="ARBA00025833"/>
    </source>
</evidence>
<dbReference type="SUPFAM" id="SSF53187">
    <property type="entry name" value="Zn-dependent exopeptidases"/>
    <property type="match status" value="1"/>
</dbReference>
<feature type="domain" description="Peptidase M28" evidence="22">
    <location>
        <begin position="277"/>
        <end position="463"/>
    </location>
</feature>
<evidence type="ECO:0000256" key="8">
    <source>
        <dbReference type="ARBA" id="ARBA00022670"/>
    </source>
</evidence>